<dbReference type="AlphaFoldDB" id="A0A9D4N962"/>
<evidence type="ECO:0000313" key="1">
    <source>
        <dbReference type="EMBL" id="KAH3891350.1"/>
    </source>
</evidence>
<name>A0A9D4N962_DREPO</name>
<dbReference type="PANTHER" id="PTHR46880">
    <property type="entry name" value="RAS-ASSOCIATING DOMAIN-CONTAINING PROTEIN"/>
    <property type="match status" value="1"/>
</dbReference>
<protein>
    <submittedName>
        <fullName evidence="1">Uncharacterized protein</fullName>
    </submittedName>
</protein>
<evidence type="ECO:0000313" key="2">
    <source>
        <dbReference type="Proteomes" id="UP000828390"/>
    </source>
</evidence>
<comment type="caution">
    <text evidence="1">The sequence shown here is derived from an EMBL/GenBank/DDBJ whole genome shotgun (WGS) entry which is preliminary data.</text>
</comment>
<reference evidence="1" key="1">
    <citation type="journal article" date="2019" name="bioRxiv">
        <title>The Genome of the Zebra Mussel, Dreissena polymorpha: A Resource for Invasive Species Research.</title>
        <authorList>
            <person name="McCartney M.A."/>
            <person name="Auch B."/>
            <person name="Kono T."/>
            <person name="Mallez S."/>
            <person name="Zhang Y."/>
            <person name="Obille A."/>
            <person name="Becker A."/>
            <person name="Abrahante J.E."/>
            <person name="Garbe J."/>
            <person name="Badalamenti J.P."/>
            <person name="Herman A."/>
            <person name="Mangelson H."/>
            <person name="Liachko I."/>
            <person name="Sullivan S."/>
            <person name="Sone E.D."/>
            <person name="Koren S."/>
            <person name="Silverstein K.A.T."/>
            <person name="Beckman K.B."/>
            <person name="Gohl D.M."/>
        </authorList>
    </citation>
    <scope>NUCLEOTIDE SEQUENCE</scope>
    <source>
        <strain evidence="1">Duluth1</strain>
        <tissue evidence="1">Whole animal</tissue>
    </source>
</reference>
<organism evidence="1 2">
    <name type="scientific">Dreissena polymorpha</name>
    <name type="common">Zebra mussel</name>
    <name type="synonym">Mytilus polymorpha</name>
    <dbReference type="NCBI Taxonomy" id="45954"/>
    <lineage>
        <taxon>Eukaryota</taxon>
        <taxon>Metazoa</taxon>
        <taxon>Spiralia</taxon>
        <taxon>Lophotrochozoa</taxon>
        <taxon>Mollusca</taxon>
        <taxon>Bivalvia</taxon>
        <taxon>Autobranchia</taxon>
        <taxon>Heteroconchia</taxon>
        <taxon>Euheterodonta</taxon>
        <taxon>Imparidentia</taxon>
        <taxon>Neoheterodontei</taxon>
        <taxon>Myida</taxon>
        <taxon>Dreissenoidea</taxon>
        <taxon>Dreissenidae</taxon>
        <taxon>Dreissena</taxon>
    </lineage>
</organism>
<gene>
    <name evidence="1" type="ORF">DPMN_015446</name>
</gene>
<sequence length="146" mass="16553">MTGKNAGLAALLRREYGDHIINIHCFSNRLELAFHDVVKSENKYQKLMNLLIGLHKFYKIHKNRKGLKKASEALSINIVAPKKITTTRWLPYLNDGINSLAKNYKAYEAHLASCSHENAKAQGYYSMLLDKGLMTFAIVLQVLLCC</sequence>
<keyword evidence="2" id="KW-1185">Reference proteome</keyword>
<dbReference type="PANTHER" id="PTHR46880:SF9">
    <property type="entry name" value="ZINC FINGER PROTEIN 862"/>
    <property type="match status" value="1"/>
</dbReference>
<accession>A0A9D4N962</accession>
<proteinExistence type="predicted"/>
<dbReference type="EMBL" id="JAIWYP010000001">
    <property type="protein sequence ID" value="KAH3891350.1"/>
    <property type="molecule type" value="Genomic_DNA"/>
</dbReference>
<dbReference type="Proteomes" id="UP000828390">
    <property type="component" value="Unassembled WGS sequence"/>
</dbReference>
<reference evidence="1" key="2">
    <citation type="submission" date="2020-11" db="EMBL/GenBank/DDBJ databases">
        <authorList>
            <person name="McCartney M.A."/>
            <person name="Auch B."/>
            <person name="Kono T."/>
            <person name="Mallez S."/>
            <person name="Becker A."/>
            <person name="Gohl D.M."/>
            <person name="Silverstein K.A.T."/>
            <person name="Koren S."/>
            <person name="Bechman K.B."/>
            <person name="Herman A."/>
            <person name="Abrahante J.E."/>
            <person name="Garbe J."/>
        </authorList>
    </citation>
    <scope>NUCLEOTIDE SEQUENCE</scope>
    <source>
        <strain evidence="1">Duluth1</strain>
        <tissue evidence="1">Whole animal</tissue>
    </source>
</reference>